<feature type="transmembrane region" description="Helical" evidence="2">
    <location>
        <begin position="1312"/>
        <end position="1332"/>
    </location>
</feature>
<feature type="transmembrane region" description="Helical" evidence="2">
    <location>
        <begin position="891"/>
        <end position="911"/>
    </location>
</feature>
<organism evidence="5 6">
    <name type="scientific">Malus baccata</name>
    <name type="common">Siberian crab apple</name>
    <name type="synonym">Pyrus baccata</name>
    <dbReference type="NCBI Taxonomy" id="106549"/>
    <lineage>
        <taxon>Eukaryota</taxon>
        <taxon>Viridiplantae</taxon>
        <taxon>Streptophyta</taxon>
        <taxon>Embryophyta</taxon>
        <taxon>Tracheophyta</taxon>
        <taxon>Spermatophyta</taxon>
        <taxon>Magnoliopsida</taxon>
        <taxon>eudicotyledons</taxon>
        <taxon>Gunneridae</taxon>
        <taxon>Pentapetalae</taxon>
        <taxon>rosids</taxon>
        <taxon>fabids</taxon>
        <taxon>Rosales</taxon>
        <taxon>Rosaceae</taxon>
        <taxon>Amygdaloideae</taxon>
        <taxon>Maleae</taxon>
        <taxon>Malus</taxon>
    </lineage>
</organism>
<dbReference type="Pfam" id="PF26010">
    <property type="entry name" value="DUF8003"/>
    <property type="match status" value="2"/>
</dbReference>
<comment type="caution">
    <text evidence="5">The sequence shown here is derived from an EMBL/GenBank/DDBJ whole genome shotgun (WGS) entry which is preliminary data.</text>
</comment>
<dbReference type="PANTHER" id="PTHR31513:SF1">
    <property type="entry name" value="EPHRIN TYPE-B RECEPTOR"/>
    <property type="match status" value="1"/>
</dbReference>
<evidence type="ECO:0000256" key="2">
    <source>
        <dbReference type="SAM" id="Phobius"/>
    </source>
</evidence>
<reference evidence="5 6" key="1">
    <citation type="journal article" date="2019" name="G3 (Bethesda)">
        <title>Sequencing of a Wild Apple (Malus baccata) Genome Unravels the Differences Between Cultivated and Wild Apple Species Regarding Disease Resistance and Cold Tolerance.</title>
        <authorList>
            <person name="Chen X."/>
        </authorList>
    </citation>
    <scope>NUCLEOTIDE SEQUENCE [LARGE SCALE GENOMIC DNA]</scope>
    <source>
        <strain evidence="6">cv. Shandingzi</strain>
        <tissue evidence="5">Leaves</tissue>
    </source>
</reference>
<dbReference type="InterPro" id="IPR058316">
    <property type="entry name" value="DUF8003"/>
</dbReference>
<keyword evidence="2" id="KW-0812">Transmembrane</keyword>
<dbReference type="PANTHER" id="PTHR31513">
    <property type="entry name" value="EPHRIN TYPE-B RECEPTOR"/>
    <property type="match status" value="1"/>
</dbReference>
<evidence type="ECO:0000259" key="4">
    <source>
        <dbReference type="Pfam" id="PF26010"/>
    </source>
</evidence>
<keyword evidence="2" id="KW-1133">Transmembrane helix</keyword>
<dbReference type="EMBL" id="VIEB01001173">
    <property type="protein sequence ID" value="TQD74559.1"/>
    <property type="molecule type" value="Genomic_DNA"/>
</dbReference>
<keyword evidence="3" id="KW-0732">Signal</keyword>
<protein>
    <recommendedName>
        <fullName evidence="4">DUF8003 domain-containing protein</fullName>
    </recommendedName>
</protein>
<feature type="transmembrane region" description="Helical" evidence="2">
    <location>
        <begin position="1746"/>
        <end position="1770"/>
    </location>
</feature>
<dbReference type="Proteomes" id="UP000315295">
    <property type="component" value="Unassembled WGS sequence"/>
</dbReference>
<dbReference type="SMART" id="SM01411">
    <property type="entry name" value="Ephrin_rec_like"/>
    <property type="match status" value="2"/>
</dbReference>
<evidence type="ECO:0000256" key="3">
    <source>
        <dbReference type="SAM" id="SignalP"/>
    </source>
</evidence>
<feature type="transmembrane region" description="Helical" evidence="2">
    <location>
        <begin position="1432"/>
        <end position="1449"/>
    </location>
</feature>
<feature type="signal peptide" evidence="3">
    <location>
        <begin position="1"/>
        <end position="22"/>
    </location>
</feature>
<dbReference type="STRING" id="106549.A0A540KK46"/>
<accession>A0A540KK46</accession>
<keyword evidence="6" id="KW-1185">Reference proteome</keyword>
<keyword evidence="2" id="KW-0472">Membrane</keyword>
<feature type="chain" id="PRO_5022148787" description="DUF8003 domain-containing protein" evidence="3">
    <location>
        <begin position="23"/>
        <end position="1870"/>
    </location>
</feature>
<sequence>MARFRTPTLLLAFLSALVALTANPSHLLLASEDDDFSITDSDSYLFHQDYSPPAPPPPPPLPPSVSCTDDLGGVGSLDATCQIVSDSNLTSDVYITGKGNFYILPGVRFGCAIPGCAIIINITGNFSLGSNASLLAGAFELTACNASFLNGSALNTTALAGKPPPQTSGTPQGIDGAGGGHGGRGACCLVDKTKLPEDVWGGDAYSWSTLQRPASFGSRGGSTSKEVDYGGLGGGRVMLQVKELLVVEGSVLAEGGGGGNRGGGGSGGSIYIKAHKMTGSGRISACGGDGYAGGGGGRVSVDVYSRHDDPKIFVHGGNSYSCPENAGGAGTLYDAVPRSLIVSNHNKSTDTESLLMEFPYQPLWTNVYIQNKARATVPLLWSRVQVQGQISLLSDGVLSFGLQHYASSEFELLAEELLMSDSVIKVYGALRMTVKMFLMWNSKMLVDGGGEEAVETSLLESSNLVVLRGSSVIHSNANLGVRGQGLLNLSGPGDWIQAQRLVLSLFYSIHVGPGSVLRGPLENAASDSVTPKLYCENKDCPYELLLPPEDCNVNSSLPFTLQVCRVEDIIIEGLIKGSVVNFHRARTIAIHSSGEISASGMGCTGGIGSGNILSNGISSGGGHGGKGGVACYNGNCVEGGISYGNAKLPCELGSGSGYDLSAGVTAGGGIIIMGSSEHPLSSLSVEGAMTADGESFEGTVVEEKFALVDNTTGGPGGGSGGTILLFLRTLALGETAILSSVGGYGSSIGGGGGGGGGGGRIHFHWSDIPTGDVYQPIASVDGSILAGGGVGRDQGGAGENGTLTGADCPKGLYGTFCEACPAGTYKNAIGSDRALCHHCPATQLPPRAIYIPVRGGVAEIPCPYKCISDRYHMPNCFTALEELIYTFGGPWLFGLLLIGLLILLALVLSVARMKLVGVDELPGPAPTQHGSQIDHSFPFLESLNEVVFILTPKLYCENKDCPYELLLPPEDCNVNSSLPFTLQVCRVEDIIIEGLIKGSVVNFHRARTIAIHSSGEISASGMGCTGGIGSGNILSNGISSGGGHGGKGGVACYNGNCVEGGISYGNAKLPCELGSGSGYDLSAGVTAGGGIIIMGSSEHPLSSLSVEGAMTADGESFEGTVVEEKFALVDNTTGGPGGGSGGTILLFLRTLALGETAILSSVGGYGSSIGGGGGGGGGGGRIHFHWSDIPTGDVYQPIASVDGSILAGGGVGRDQGGAGENGTLTGADCPKGLYGTFCEACPAGTYKNAIGSDRALCHHCPATQLPPRAIYIPVRGGVAEIPCPYKCISDRYHMPNCFTALEELIYTFGGPWLFGLLLIGLLILLALVLSVARMKLVGVDELPGPAPTQHGSQIDHSFPFLESLNEVLETNRAEESQSHVHRMYFMGPNTFGDPWHLPHTPPEQIKEIVYEGPFNTFVDEINSIATYQWWEGAMYIILSVLAYPLAWSWQQCRRRLKLQHLREFVRSEYDHACLRSCRSRALYEGIKVAATSDLMLAYIDFFLGGDEKRTDLPPRLHQRFPISLPFGGDGSYMAPFSLHSDNILTSLMSQSVPPTAWYRMVAGLNAQLRLVCRGRLRVTLQPVLRWLEQYANPALKIYGVRVDLAWFQATSFGYCHYGLVVDVLEEDSEPASVRNIDGEIRTEESRANYKEDSSGHLRESLLNQSRRSENFMRPKREYGGIIDANNLQTLEEKRDMFYLLSFILHNTKPVGHQDLVGLVISMLLLGDLSLVLLTLLQLYSISLVDVFLVLFILPLGILLPFPAGINALFSHGPRRSAGLARLYALWNLTSLFNVAVAFGCGYVHYSTQSSSKKHPFQPWSNMDESEWWIFPAGLLLCKVFQSQLVNWHVANLEIQDRSLYSNDFELFWQS</sequence>
<feature type="transmembrane region" description="Helical" evidence="2">
    <location>
        <begin position="1782"/>
        <end position="1805"/>
    </location>
</feature>
<gene>
    <name evidence="5" type="ORF">C1H46_039896</name>
</gene>
<proteinExistence type="predicted"/>
<name>A0A540KK46_MALBA</name>
<evidence type="ECO:0000313" key="6">
    <source>
        <dbReference type="Proteomes" id="UP000315295"/>
    </source>
</evidence>
<feature type="transmembrane region" description="Helical" evidence="2">
    <location>
        <begin position="1715"/>
        <end position="1740"/>
    </location>
</feature>
<evidence type="ECO:0000256" key="1">
    <source>
        <dbReference type="SAM" id="MobiDB-lite"/>
    </source>
</evidence>
<feature type="domain" description="DUF8003" evidence="4">
    <location>
        <begin position="1225"/>
        <end position="1298"/>
    </location>
</feature>
<feature type="domain" description="DUF8003" evidence="4">
    <location>
        <begin position="804"/>
        <end position="877"/>
    </location>
</feature>
<feature type="region of interest" description="Disordered" evidence="1">
    <location>
        <begin position="159"/>
        <end position="179"/>
    </location>
</feature>
<evidence type="ECO:0000313" key="5">
    <source>
        <dbReference type="EMBL" id="TQD74559.1"/>
    </source>
</evidence>